<comment type="caution">
    <text evidence="1">The sequence shown here is derived from an EMBL/GenBank/DDBJ whole genome shotgun (WGS) entry which is preliminary data.</text>
</comment>
<dbReference type="SUPFAM" id="SSF89155">
    <property type="entry name" value="TorD-like"/>
    <property type="match status" value="1"/>
</dbReference>
<name>A0ABW3CCV4_9ACTN</name>
<proteinExistence type="predicted"/>
<dbReference type="EMBL" id="JBHTIR010001288">
    <property type="protein sequence ID" value="MFD0852366.1"/>
    <property type="molecule type" value="Genomic_DNA"/>
</dbReference>
<protein>
    <submittedName>
        <fullName evidence="1">Uncharacterized protein</fullName>
    </submittedName>
</protein>
<reference evidence="2" key="1">
    <citation type="journal article" date="2019" name="Int. J. Syst. Evol. Microbiol.">
        <title>The Global Catalogue of Microorganisms (GCM) 10K type strain sequencing project: providing services to taxonomists for standard genome sequencing and annotation.</title>
        <authorList>
            <consortium name="The Broad Institute Genomics Platform"/>
            <consortium name="The Broad Institute Genome Sequencing Center for Infectious Disease"/>
            <person name="Wu L."/>
            <person name="Ma J."/>
        </authorList>
    </citation>
    <scope>NUCLEOTIDE SEQUENCE [LARGE SCALE GENOMIC DNA]</scope>
    <source>
        <strain evidence="2">JCM 31696</strain>
    </source>
</reference>
<keyword evidence="2" id="KW-1185">Reference proteome</keyword>
<accession>A0ABW3CCV4</accession>
<evidence type="ECO:0000313" key="1">
    <source>
        <dbReference type="EMBL" id="MFD0852366.1"/>
    </source>
</evidence>
<dbReference type="InterPro" id="IPR036411">
    <property type="entry name" value="TorD-like_sf"/>
</dbReference>
<feature type="non-terminal residue" evidence="1">
    <location>
        <position position="1"/>
    </location>
</feature>
<organism evidence="1 2">
    <name type="scientific">Actinomadura adrarensis</name>
    <dbReference type="NCBI Taxonomy" id="1819600"/>
    <lineage>
        <taxon>Bacteria</taxon>
        <taxon>Bacillati</taxon>
        <taxon>Actinomycetota</taxon>
        <taxon>Actinomycetes</taxon>
        <taxon>Streptosporangiales</taxon>
        <taxon>Thermomonosporaceae</taxon>
        <taxon>Actinomadura</taxon>
    </lineage>
</organism>
<gene>
    <name evidence="1" type="ORF">ACFQ07_09035</name>
</gene>
<evidence type="ECO:0000313" key="2">
    <source>
        <dbReference type="Proteomes" id="UP001597083"/>
    </source>
</evidence>
<sequence length="65" mass="7274">HRPGPRAPDGPLDEPPDGPLDELLEVHVLPWVPAYLRELRDAARLAPYRTIADLTARFLTADPRP</sequence>
<dbReference type="Proteomes" id="UP001597083">
    <property type="component" value="Unassembled WGS sequence"/>
</dbReference>
<dbReference type="Gene3D" id="1.10.3480.10">
    <property type="entry name" value="TorD-like"/>
    <property type="match status" value="1"/>
</dbReference>